<evidence type="ECO:0000256" key="1">
    <source>
        <dbReference type="ARBA" id="ARBA00012494"/>
    </source>
</evidence>
<dbReference type="SUPFAM" id="SSF56672">
    <property type="entry name" value="DNA/RNA polymerases"/>
    <property type="match status" value="1"/>
</dbReference>
<comment type="catalytic activity">
    <reaction evidence="6 7">
        <text>RNA(n) + a ribonucleoside 5'-triphosphate = RNA(n+1) + diphosphate</text>
        <dbReference type="Rhea" id="RHEA:21248"/>
        <dbReference type="Rhea" id="RHEA-COMP:14527"/>
        <dbReference type="Rhea" id="RHEA-COMP:17342"/>
        <dbReference type="ChEBI" id="CHEBI:33019"/>
        <dbReference type="ChEBI" id="CHEBI:61557"/>
        <dbReference type="ChEBI" id="CHEBI:140395"/>
        <dbReference type="EC" id="2.7.7.48"/>
    </reaction>
</comment>
<name>A0A1W6HW63_9VIRU</name>
<dbReference type="GO" id="GO:0003968">
    <property type="term" value="F:RNA-directed RNA polymerase activity"/>
    <property type="evidence" value="ECO:0007669"/>
    <property type="project" value="UniProtKB-KW"/>
</dbReference>
<dbReference type="EMBL" id="KY489954">
    <property type="protein sequence ID" value="ARM36035.1"/>
    <property type="molecule type" value="Genomic_RNA"/>
</dbReference>
<keyword evidence="5 7" id="KW-0547">Nucleotide-binding</keyword>
<reference evidence="8" key="1">
    <citation type="submission" date="2017-01" db="EMBL/GenBank/DDBJ databases">
        <title>Complete nucleotide sequence of Bipolaris maydis chrysovirus 1.</title>
        <authorList>
            <person name="Zhang S."/>
            <person name="Wang H."/>
            <person name="Li C."/>
            <person name="Fang S."/>
            <person name="Deng Q."/>
            <person name="Yan F."/>
            <person name="Chen Z."/>
            <person name="Du Z."/>
        </authorList>
    </citation>
    <scope>NUCLEOTIDE SEQUENCE [LARGE SCALE GENOMIC DNA]</scope>
    <source>
        <strain evidence="8">SS01</strain>
    </source>
</reference>
<dbReference type="Proteomes" id="UP000325622">
    <property type="component" value="Genome"/>
</dbReference>
<dbReference type="InterPro" id="IPR043502">
    <property type="entry name" value="DNA/RNA_pol_sf"/>
</dbReference>
<evidence type="ECO:0000256" key="2">
    <source>
        <dbReference type="ARBA" id="ARBA00022484"/>
    </source>
</evidence>
<dbReference type="GO" id="GO:0006351">
    <property type="term" value="P:DNA-templated transcription"/>
    <property type="evidence" value="ECO:0007669"/>
    <property type="project" value="InterPro"/>
</dbReference>
<dbReference type="GO" id="GO:0003723">
    <property type="term" value="F:RNA binding"/>
    <property type="evidence" value="ECO:0007669"/>
    <property type="project" value="InterPro"/>
</dbReference>
<proteinExistence type="predicted"/>
<dbReference type="GO" id="GO:0000166">
    <property type="term" value="F:nucleotide binding"/>
    <property type="evidence" value="ECO:0007669"/>
    <property type="project" value="UniProtKB-KW"/>
</dbReference>
<dbReference type="EC" id="2.7.7.48" evidence="1 7"/>
<organism evidence="8">
    <name type="scientific">Bipolaris maydis chrysovirus 1</name>
    <dbReference type="NCBI Taxonomy" id="1982874"/>
    <lineage>
        <taxon>Viruses</taxon>
        <taxon>Riboviria</taxon>
        <taxon>Orthornavirae</taxon>
        <taxon>Duplornaviricota</taxon>
        <taxon>Chrymotiviricetes</taxon>
        <taxon>Ghabrivirales</taxon>
        <taxon>Alphatotivirineae</taxon>
        <taxon>Chrysoviridae</taxon>
        <taxon>Alphachrysovirus</taxon>
        <taxon>Alphachrysovirus helminthosporii</taxon>
        <taxon>Helminthosporium victoriae virus 145S</taxon>
    </lineage>
</organism>
<evidence type="ECO:0000256" key="4">
    <source>
        <dbReference type="ARBA" id="ARBA00022695"/>
    </source>
</evidence>
<dbReference type="InterPro" id="IPR001795">
    <property type="entry name" value="RNA-dir_pol_luteovirus"/>
</dbReference>
<keyword evidence="7" id="KW-0693">Viral RNA replication</keyword>
<evidence type="ECO:0000256" key="5">
    <source>
        <dbReference type="ARBA" id="ARBA00022741"/>
    </source>
</evidence>
<keyword evidence="2 7" id="KW-0696">RNA-directed RNA polymerase</keyword>
<sequence length="1088" mass="125402">MQRRTQNDRERESQGERKLAKYIESSMDAIRGDFSSSKTDHDYTLRLENSMSRFGDRRIDNLFAIILPAGTGKTYLAKKYGFIDVDKCVTYNEHVLLYHERKKILEGEKRWADHNENWNRKVRGTLEMLDYSRPVVILCHSEEMAFEIGATPMIAVLLREDAWRENIKDRTKLGKQFSELNRLTVEKHTRKVQVCRAKNNDIVEKLVIRACNAYGIPVACPNKYTTDVNPHYGVSCPEWIMTGDVDKLDINVLLSLAESDEIPKECADYFLRSQNMPASFGYGQSMGDWAEWMVKVRYSSNEPKELDLSKDWMELFPYANDREKNRMNVGLKRVMENTNLINDDEILDILRHHVGENHQFVTMLVCYWAGIGRFLPEADLLRPMMKVNFTWWKVVMKEFHTMVRINDYVMNTKIESEEHRQSMMYLDCLLGRRIFIADEDAEIKDRTGSDGGMTHLSYDPVARRWSVEQYRKDFMFALENLHIGMIEKPKDSGVDSFAQFYARREERMTKGSLVSNTIPREYLEYTVKIVDDVNNVVQEVTKRHNKRSLFECFDAIGMMTDRFELFNVTKAVEKLNENGHKDRVLLPGSLLHYIVFSYVLKCAEAQEQLGSLRLNAPPDDEMRYIDTKMHAGLAKLLYDWANFNVQHSSEELATVIAFLGKVVHSGNDYKEFCDLIANAMFNMVLKKRDGTLVKLDKGLYSGWRGTTWDNTVLNGCYTGVAKLNFMRLYKYDCALFADQGGDDVDQEFAQPEDTYRMLAVFDRMGFEATKSKQMIGKNSEFFRVTITRTGAYASPVRGLATFVAGNWEGTGNVSVKERVVSLVDMAWKLIRRGVDAAFMITLTEVAITHWAKIRKDLDWMKIPQEVIHGAEECGGMGIPDKDGMVWIVEPPIPDPENKLQVAVPGKLAAMDYIAVLDKELRSNNISIERWELVAEKMAEGAFDVYKDGEFEVLLDYKGTVKERKPVVVPKWDEMAFRVLMEFEGSKKTVAKQMAKLERYESILPYLSVESREVGKKAILEALGIHGNMDVLDFKGDVYYRRLVGEPFGRLVTNFCKTGLFLDELGKEQAEELFKTLCYMGSKLFDHHI</sequence>
<accession>A0A1W6HW63</accession>
<keyword evidence="4 7" id="KW-0548">Nucleotidyltransferase</keyword>
<evidence type="ECO:0000256" key="6">
    <source>
        <dbReference type="ARBA" id="ARBA00048744"/>
    </source>
</evidence>
<dbReference type="Pfam" id="PF02123">
    <property type="entry name" value="RdRP_4"/>
    <property type="match status" value="1"/>
</dbReference>
<keyword evidence="3 7" id="KW-0808">Transferase</keyword>
<evidence type="ECO:0000313" key="8">
    <source>
        <dbReference type="EMBL" id="ARM36035.1"/>
    </source>
</evidence>
<protein>
    <recommendedName>
        <fullName evidence="1 7">RNA-directed RNA polymerase</fullName>
        <ecNumber evidence="1 7">2.7.7.48</ecNumber>
    </recommendedName>
</protein>
<evidence type="ECO:0000256" key="3">
    <source>
        <dbReference type="ARBA" id="ARBA00022679"/>
    </source>
</evidence>
<evidence type="ECO:0000256" key="7">
    <source>
        <dbReference type="RuleBase" id="RU364050"/>
    </source>
</evidence>